<organism evidence="3 4">
    <name type="scientific">Morella rubra</name>
    <name type="common">Chinese bayberry</name>
    <dbReference type="NCBI Taxonomy" id="262757"/>
    <lineage>
        <taxon>Eukaryota</taxon>
        <taxon>Viridiplantae</taxon>
        <taxon>Streptophyta</taxon>
        <taxon>Embryophyta</taxon>
        <taxon>Tracheophyta</taxon>
        <taxon>Spermatophyta</taxon>
        <taxon>Magnoliopsida</taxon>
        <taxon>eudicotyledons</taxon>
        <taxon>Gunneridae</taxon>
        <taxon>Pentapetalae</taxon>
        <taxon>rosids</taxon>
        <taxon>fabids</taxon>
        <taxon>Fagales</taxon>
        <taxon>Myricaceae</taxon>
        <taxon>Morella</taxon>
    </lineage>
</organism>
<gene>
    <name evidence="3" type="ORF">CJ030_MR3G019056</name>
</gene>
<name>A0A6A1WBY1_9ROSI</name>
<feature type="coiled-coil region" evidence="1">
    <location>
        <begin position="151"/>
        <end position="189"/>
    </location>
</feature>
<evidence type="ECO:0000256" key="2">
    <source>
        <dbReference type="SAM" id="MobiDB-lite"/>
    </source>
</evidence>
<accession>A0A6A1WBY1</accession>
<dbReference type="EMBL" id="RXIC02000021">
    <property type="protein sequence ID" value="KAB1220310.1"/>
    <property type="molecule type" value="Genomic_DNA"/>
</dbReference>
<dbReference type="Proteomes" id="UP000516437">
    <property type="component" value="Chromosome 3"/>
</dbReference>
<evidence type="ECO:0000256" key="1">
    <source>
        <dbReference type="SAM" id="Coils"/>
    </source>
</evidence>
<dbReference type="AlphaFoldDB" id="A0A6A1WBY1"/>
<keyword evidence="1" id="KW-0175">Coiled coil</keyword>
<evidence type="ECO:0000313" key="4">
    <source>
        <dbReference type="Proteomes" id="UP000516437"/>
    </source>
</evidence>
<dbReference type="InterPro" id="IPR004252">
    <property type="entry name" value="Probable_transposase_24"/>
</dbReference>
<comment type="caution">
    <text evidence="3">The sequence shown here is derived from an EMBL/GenBank/DDBJ whole genome shotgun (WGS) entry which is preliminary data.</text>
</comment>
<dbReference type="Pfam" id="PF03004">
    <property type="entry name" value="Transposase_24"/>
    <property type="match status" value="1"/>
</dbReference>
<feature type="region of interest" description="Disordered" evidence="2">
    <location>
        <begin position="1"/>
        <end position="24"/>
    </location>
</feature>
<evidence type="ECO:0000313" key="3">
    <source>
        <dbReference type="EMBL" id="KAB1220310.1"/>
    </source>
</evidence>
<keyword evidence="4" id="KW-1185">Reference proteome</keyword>
<protein>
    <submittedName>
        <fullName evidence="3">Uncharacterized protein</fullName>
    </submittedName>
</protein>
<reference evidence="3 4" key="1">
    <citation type="journal article" date="2019" name="Plant Biotechnol. J.">
        <title>The red bayberry genome and genetic basis of sex determination.</title>
        <authorList>
            <person name="Jia H.M."/>
            <person name="Jia H.J."/>
            <person name="Cai Q.L."/>
            <person name="Wang Y."/>
            <person name="Zhao H.B."/>
            <person name="Yang W.F."/>
            <person name="Wang G.Y."/>
            <person name="Li Y.H."/>
            <person name="Zhan D.L."/>
            <person name="Shen Y.T."/>
            <person name="Niu Q.F."/>
            <person name="Chang L."/>
            <person name="Qiu J."/>
            <person name="Zhao L."/>
            <person name="Xie H.B."/>
            <person name="Fu W.Y."/>
            <person name="Jin J."/>
            <person name="Li X.W."/>
            <person name="Jiao Y."/>
            <person name="Zhou C.C."/>
            <person name="Tu T."/>
            <person name="Chai C.Y."/>
            <person name="Gao J.L."/>
            <person name="Fan L.J."/>
            <person name="van de Weg E."/>
            <person name="Wang J.Y."/>
            <person name="Gao Z.S."/>
        </authorList>
    </citation>
    <scope>NUCLEOTIDE SEQUENCE [LARGE SCALE GENOMIC DNA]</scope>
    <source>
        <tissue evidence="3">Leaves</tissue>
    </source>
</reference>
<dbReference type="OrthoDB" id="1921870at2759"/>
<sequence length="203" mass="23666">MSQGTPACPGSCASTSASKSRRGRTRGSVWRRSWVWVQDHFDLDYTVMRTKEAMLLKPHPDTTEELSKELCNLFTNETFMQNKKNRSKLTVNHATGSLSFQHTRACMKNLDSDQINPAELYKKNYTNKDGVLTSKRAREMYERMDSFQRQCDLERNTYTEIEHQLAKARDEIEAKKAAREKDLQEFTKKQVEMEATLRDHCEE</sequence>
<proteinExistence type="predicted"/>